<accession>A0AAT9FHI9</accession>
<feature type="domain" description="LTD" evidence="2">
    <location>
        <begin position="177"/>
        <end position="279"/>
    </location>
</feature>
<feature type="domain" description="LTD" evidence="2">
    <location>
        <begin position="505"/>
        <end position="607"/>
    </location>
</feature>
<evidence type="ECO:0000259" key="2">
    <source>
        <dbReference type="PROSITE" id="PS51841"/>
    </source>
</evidence>
<feature type="region of interest" description="Disordered" evidence="1">
    <location>
        <begin position="105"/>
        <end position="124"/>
    </location>
</feature>
<feature type="compositionally biased region" description="Basic and acidic residues" evidence="1">
    <location>
        <begin position="602"/>
        <end position="615"/>
    </location>
</feature>
<dbReference type="EMBL" id="AP026866">
    <property type="protein sequence ID" value="BDS05448.1"/>
    <property type="molecule type" value="Genomic_DNA"/>
</dbReference>
<dbReference type="Gene3D" id="2.60.120.260">
    <property type="entry name" value="Galactose-binding domain-like"/>
    <property type="match status" value="2"/>
</dbReference>
<reference evidence="3" key="1">
    <citation type="submission" date="2024-07" db="EMBL/GenBank/DDBJ databases">
        <title>Complete genome sequence of Verrucomicrobiaceae bacterium NT6N.</title>
        <authorList>
            <person name="Huang C."/>
            <person name="Takami H."/>
            <person name="Hamasaki K."/>
        </authorList>
    </citation>
    <scope>NUCLEOTIDE SEQUENCE</scope>
    <source>
        <strain evidence="3">NT6N</strain>
    </source>
</reference>
<dbReference type="PROSITE" id="PS51841">
    <property type="entry name" value="LTD"/>
    <property type="match status" value="3"/>
</dbReference>
<feature type="domain" description="LTD" evidence="2">
    <location>
        <begin position="1"/>
        <end position="137"/>
    </location>
</feature>
<evidence type="ECO:0000313" key="3">
    <source>
        <dbReference type="EMBL" id="BDS05448.1"/>
    </source>
</evidence>
<organism evidence="3">
    <name type="scientific">Oceaniferula spumae</name>
    <dbReference type="NCBI Taxonomy" id="2979115"/>
    <lineage>
        <taxon>Bacteria</taxon>
        <taxon>Pseudomonadati</taxon>
        <taxon>Verrucomicrobiota</taxon>
        <taxon>Verrucomicrobiia</taxon>
        <taxon>Verrucomicrobiales</taxon>
        <taxon>Verrucomicrobiaceae</taxon>
        <taxon>Oceaniferula</taxon>
    </lineage>
</organism>
<proteinExistence type="predicted"/>
<dbReference type="KEGG" id="osu:NT6N_04880"/>
<sequence>MMASAQDSVVVFNEVHYHPENDDSSLEYIELYNQLAIEVDISNWRMDGDIDFDFPEGTVIPARGYLLIAKDPAALATATGYSGALGPYNRNLSNSGDPVYLYNNNRSFRSQSGSGSTGEATSELQGRRIMDRLDYSDTSPWPLGPDGSGFTLAKRAPNKGTADPANWTVSSQMNGTPGAANTFATLPKLAFNEVTSALDPNFQIELHNHGDTPISIGGLVIVSSNELSPTYNLPSGDLAAGAFLTIDAATLGFTPEDNNRLFLFTAGKNNLIDTVRVDDSAIARAPDGTGQWARPTSLTLGSANDVSVEDGIVINEIFYHAKPQIASGSSNTTNQLVLDYSSVWRYNLNAGTSGLTSDWAASSHIVDNINWASGAGLLGVENTTLDHPIQTTMTKTTQITYYFETEFNCTDTDTVTEMVINHYVDDGAIFYLNGVELARYNMDDGSVTPSTLANPGVGNASLQTLLISSPNLLEGNNRLSVEVHQINSSSSDIVFGASVTLKKETTTDFTPYAERNEEWLELYNRSSSTIDLTGWTLDGGIDYDFPSGTNIPAGGYLVIAKDASALLSKHPAISVLGNYSGSLGNGGDVIRLEDANGNTADEVRYHDSGKWHSKADGGGSSLELRDPDADNASANAWAPSDESTRNSWQTYTYEAIATDDGIGIDTFHELQIGLLDAGEILIDDVSVIENNSIEFIQNGDFEGDALGSTAQKWRAIGTHGSHGRTVVISDPDNAGNKCLRVVATGPTENKHNKLETTFANNEEIVVGNTYTISFRAKWVSGSSLLNTKGYFNYLQKTHTLDSAEVWGTPGSVNTAAITNAGPDLTNMAHSPVVPDANEAVTVSIDATDPDGVQDLTLFYSVDGSLFQSTSMSANDGRYSGIIPGQSSSAIVRFYVRGTDGNSMTSHYPAAATEGGAFYKVQDGLADTSGLRHNFRIIMAETDRSFLFLNTNRMSNDRFPVTVIENEETVYYDVRLRLKASGHGRYQSNGYGFNISFQPDQLFRGVHDSISVERGGAAKQILAKALINRAGGGYWSFYDDVAYVLPPTISDRGVALLSMSRHTSSFWDGLFPDVEESGTLFNMELHYDPNGTTGGPEDLKIGNPYNHTNGRYTLEDRGDDKEPYRWGFQIRSARDRDDYSAIIALNQAVGNLSGSALKDALDSLIDVNQWMRTFAMMSLNGTDDVYSRLWEHNFRFFVRPTDGKIIVLQWDLDRSFRLASDASVVPTQNNAGTTLPVTKLFAIPEYRRVFDGHLNDLVETTFNSDYTSSISSGLSTVIGSNIDLSSYITNRANYVLSTLPSPVPFAITTNGGADFSESDSVIDLAGTGSYDVFSIEVNGITTPVTWTGTDSWKTVIPIRAGANALNLTARNHQGAEVGTDSITVTNTSSVDLANASNTIISEFHYHPDNPNSAEEAEGFIEDNDFEFIEVMNTSSTFVEYTNVNFTHGLTFTFPTDTVLAPGERVILVSNQAAFEFRNGAGTARIIGEYTGQLSNSGERIRLAAADTTTIVDFTYTDDAPWPETADGDGYSLVYKGTNPTDPNQWRPSTAIHGNPGNTDTIPYSGGELSDYLFASAPVPMPTDGSFFMELSVNTAADDATFVVQFSKDLSAWTTASTTELRSKTDHSGGTTTYLYETPVPMGDGKSHFGRVIIQSP</sequence>
<dbReference type="SUPFAM" id="SSF74853">
    <property type="entry name" value="Lamin A/C globular tail domain"/>
    <property type="match status" value="3"/>
</dbReference>
<gene>
    <name evidence="3" type="ORF">NT6N_04880</name>
</gene>
<dbReference type="InterPro" id="IPR036415">
    <property type="entry name" value="Lamin_tail_dom_sf"/>
</dbReference>
<dbReference type="InterPro" id="IPR014867">
    <property type="entry name" value="Spore_coat_CotH_CotH2/3/7"/>
</dbReference>
<protein>
    <recommendedName>
        <fullName evidence="2">LTD domain-containing protein</fullName>
    </recommendedName>
</protein>
<evidence type="ECO:0000256" key="1">
    <source>
        <dbReference type="SAM" id="MobiDB-lite"/>
    </source>
</evidence>
<feature type="compositionally biased region" description="Low complexity" evidence="1">
    <location>
        <begin position="110"/>
        <end position="123"/>
    </location>
</feature>
<dbReference type="InterPro" id="IPR001322">
    <property type="entry name" value="Lamin_tail_dom"/>
</dbReference>
<dbReference type="Pfam" id="PF08757">
    <property type="entry name" value="CotH"/>
    <property type="match status" value="1"/>
</dbReference>
<dbReference type="Pfam" id="PF00932">
    <property type="entry name" value="LTD"/>
    <property type="match status" value="3"/>
</dbReference>
<dbReference type="Gene3D" id="2.60.40.1260">
    <property type="entry name" value="Lamin Tail domain"/>
    <property type="match status" value="1"/>
</dbReference>
<name>A0AAT9FHI9_9BACT</name>
<feature type="region of interest" description="Disordered" evidence="1">
    <location>
        <begin position="602"/>
        <end position="643"/>
    </location>
</feature>